<dbReference type="InterPro" id="IPR027417">
    <property type="entry name" value="P-loop_NTPase"/>
</dbReference>
<dbReference type="PANTHER" id="PTHR11472:SF1">
    <property type="entry name" value="GENERAL TRANSCRIPTION AND DNA REPAIR FACTOR IIH HELICASE SUBUNIT XPD"/>
    <property type="match status" value="1"/>
</dbReference>
<gene>
    <name evidence="6" type="ORF">TSUD_34290</name>
</gene>
<dbReference type="Proteomes" id="UP000242715">
    <property type="component" value="Unassembled WGS sequence"/>
</dbReference>
<dbReference type="EMBL" id="DF973940">
    <property type="protein sequence ID" value="GAU42785.1"/>
    <property type="molecule type" value="Genomic_DNA"/>
</dbReference>
<evidence type="ECO:0000313" key="6">
    <source>
        <dbReference type="EMBL" id="GAU42785.1"/>
    </source>
</evidence>
<evidence type="ECO:0000313" key="7">
    <source>
        <dbReference type="Proteomes" id="UP000242715"/>
    </source>
</evidence>
<dbReference type="Pfam" id="PF06733">
    <property type="entry name" value="DEAD_2"/>
    <property type="match status" value="1"/>
</dbReference>
<reference evidence="7" key="1">
    <citation type="journal article" date="2017" name="Front. Plant Sci.">
        <title>Climate Clever Clovers: New Paradigm to Reduce the Environmental Footprint of Ruminants by Breeding Low Methanogenic Forages Utilizing Haplotype Variation.</title>
        <authorList>
            <person name="Kaur P."/>
            <person name="Appels R."/>
            <person name="Bayer P.E."/>
            <person name="Keeble-Gagnere G."/>
            <person name="Wang J."/>
            <person name="Hirakawa H."/>
            <person name="Shirasawa K."/>
            <person name="Vercoe P."/>
            <person name="Stefanova K."/>
            <person name="Durmic Z."/>
            <person name="Nichols P."/>
            <person name="Revell C."/>
            <person name="Isobe S.N."/>
            <person name="Edwards D."/>
            <person name="Erskine W."/>
        </authorList>
    </citation>
    <scope>NUCLEOTIDE SEQUENCE [LARGE SCALE GENOMIC DNA]</scope>
    <source>
        <strain evidence="7">cv. Daliak</strain>
    </source>
</reference>
<evidence type="ECO:0000256" key="3">
    <source>
        <dbReference type="ARBA" id="ARBA00022840"/>
    </source>
</evidence>
<dbReference type="SMART" id="SM00488">
    <property type="entry name" value="DEXDc2"/>
    <property type="match status" value="1"/>
</dbReference>
<evidence type="ECO:0000256" key="4">
    <source>
        <dbReference type="SAM" id="MobiDB-lite"/>
    </source>
</evidence>
<proteinExistence type="predicted"/>
<feature type="compositionally biased region" description="Basic and acidic residues" evidence="4">
    <location>
        <begin position="372"/>
        <end position="381"/>
    </location>
</feature>
<dbReference type="PANTHER" id="PTHR11472">
    <property type="entry name" value="DNA REPAIR DEAD HELICASE RAD3/XP-D SUBFAMILY MEMBER"/>
    <property type="match status" value="1"/>
</dbReference>
<sequence length="393" mass="44309">METLKLVYNHRCTVLGDGGPSILAVGFASRMELCINSNVVETSSKNEDTMIAGCRKLTASWVREVAIEDGCPFFKNADSVVLSPGIYSIQDLVDAGKANGWCPYFVAKRALQSANIVVFGPENMLDPMFAGMISKELKSDSIVAFDNADHVDKFCTEALTVSLDISMLQGAKRNMERLYQEIERVGANDEDRLCAEYTRLKNDLKYDPPLTDLWLANPALPEDFTVQPMPGHIRRPEHFLFHLDLLCPFNTNFLRLCDERLNSLLTTLKIVDTDEFLCIQKLCHFATLWGNYFRMTDEFQITTGPCLVNYDEDGNKYYDRGVQLLCTDPSLVMVSIVHRFGSVCINVKEVSADSFTTKMNFEPHVCEDIVPSRRGTQRGDNEDSEDIDEGENR</sequence>
<dbReference type="AlphaFoldDB" id="A0A2Z6P3I7"/>
<dbReference type="OrthoDB" id="10315958at2759"/>
<dbReference type="GO" id="GO:0016818">
    <property type="term" value="F:hydrolase activity, acting on acid anhydrides, in phosphorus-containing anhydrides"/>
    <property type="evidence" value="ECO:0007669"/>
    <property type="project" value="InterPro"/>
</dbReference>
<feature type="region of interest" description="Disordered" evidence="4">
    <location>
        <begin position="372"/>
        <end position="393"/>
    </location>
</feature>
<keyword evidence="7" id="KW-1185">Reference proteome</keyword>
<name>A0A2Z6P3I7_TRISU</name>
<keyword evidence="3" id="KW-0067">ATP-binding</keyword>
<dbReference type="GO" id="GO:0005634">
    <property type="term" value="C:nucleus"/>
    <property type="evidence" value="ECO:0007669"/>
    <property type="project" value="TreeGrafter"/>
</dbReference>
<keyword evidence="1" id="KW-0547">Nucleotide-binding</keyword>
<dbReference type="InterPro" id="IPR045028">
    <property type="entry name" value="DinG/Rad3-like"/>
</dbReference>
<dbReference type="InterPro" id="IPR014013">
    <property type="entry name" value="Helic_SF1/SF2_ATP-bd_DinG/Rad3"/>
</dbReference>
<feature type="compositionally biased region" description="Acidic residues" evidence="4">
    <location>
        <begin position="382"/>
        <end position="393"/>
    </location>
</feature>
<dbReference type="GO" id="GO:0005524">
    <property type="term" value="F:ATP binding"/>
    <property type="evidence" value="ECO:0007669"/>
    <property type="project" value="UniProtKB-KW"/>
</dbReference>
<dbReference type="GO" id="GO:0006366">
    <property type="term" value="P:transcription by RNA polymerase II"/>
    <property type="evidence" value="ECO:0007669"/>
    <property type="project" value="TreeGrafter"/>
</dbReference>
<evidence type="ECO:0000256" key="1">
    <source>
        <dbReference type="ARBA" id="ARBA00022741"/>
    </source>
</evidence>
<feature type="domain" description="Helicase ATP-binding" evidence="5">
    <location>
        <begin position="1"/>
        <end position="195"/>
    </location>
</feature>
<dbReference type="GO" id="GO:0003678">
    <property type="term" value="F:DNA helicase activity"/>
    <property type="evidence" value="ECO:0007669"/>
    <property type="project" value="InterPro"/>
</dbReference>
<keyword evidence="2" id="KW-0378">Hydrolase</keyword>
<protein>
    <recommendedName>
        <fullName evidence="5">Helicase ATP-binding domain-containing protein</fullName>
    </recommendedName>
</protein>
<evidence type="ECO:0000256" key="2">
    <source>
        <dbReference type="ARBA" id="ARBA00022801"/>
    </source>
</evidence>
<dbReference type="PROSITE" id="PS51193">
    <property type="entry name" value="HELICASE_ATP_BIND_2"/>
    <property type="match status" value="1"/>
</dbReference>
<organism evidence="6 7">
    <name type="scientific">Trifolium subterraneum</name>
    <name type="common">Subterranean clover</name>
    <dbReference type="NCBI Taxonomy" id="3900"/>
    <lineage>
        <taxon>Eukaryota</taxon>
        <taxon>Viridiplantae</taxon>
        <taxon>Streptophyta</taxon>
        <taxon>Embryophyta</taxon>
        <taxon>Tracheophyta</taxon>
        <taxon>Spermatophyta</taxon>
        <taxon>Magnoliopsida</taxon>
        <taxon>eudicotyledons</taxon>
        <taxon>Gunneridae</taxon>
        <taxon>Pentapetalae</taxon>
        <taxon>rosids</taxon>
        <taxon>fabids</taxon>
        <taxon>Fabales</taxon>
        <taxon>Fabaceae</taxon>
        <taxon>Papilionoideae</taxon>
        <taxon>50 kb inversion clade</taxon>
        <taxon>NPAAA clade</taxon>
        <taxon>Hologalegina</taxon>
        <taxon>IRL clade</taxon>
        <taxon>Trifolieae</taxon>
        <taxon>Trifolium</taxon>
    </lineage>
</organism>
<dbReference type="GO" id="GO:0045951">
    <property type="term" value="P:positive regulation of mitotic recombination"/>
    <property type="evidence" value="ECO:0007669"/>
    <property type="project" value="TreeGrafter"/>
</dbReference>
<dbReference type="Gene3D" id="3.40.50.300">
    <property type="entry name" value="P-loop containing nucleotide triphosphate hydrolases"/>
    <property type="match status" value="1"/>
</dbReference>
<evidence type="ECO:0000259" key="5">
    <source>
        <dbReference type="PROSITE" id="PS51193"/>
    </source>
</evidence>
<dbReference type="InterPro" id="IPR010614">
    <property type="entry name" value="RAD3-like_helicase_DEAD"/>
</dbReference>
<dbReference type="GO" id="GO:0003684">
    <property type="term" value="F:damaged DNA binding"/>
    <property type="evidence" value="ECO:0007669"/>
    <property type="project" value="TreeGrafter"/>
</dbReference>
<dbReference type="InterPro" id="IPR006554">
    <property type="entry name" value="Helicase-like_DEXD_c2"/>
</dbReference>
<accession>A0A2Z6P3I7</accession>